<reference evidence="1" key="1">
    <citation type="submission" date="2021-01" db="EMBL/GenBank/DDBJ databases">
        <authorList>
            <consortium name="Genoscope - CEA"/>
            <person name="William W."/>
        </authorList>
    </citation>
    <scope>NUCLEOTIDE SEQUENCE</scope>
</reference>
<organism evidence="1 2">
    <name type="scientific">Paramecium sonneborni</name>
    <dbReference type="NCBI Taxonomy" id="65129"/>
    <lineage>
        <taxon>Eukaryota</taxon>
        <taxon>Sar</taxon>
        <taxon>Alveolata</taxon>
        <taxon>Ciliophora</taxon>
        <taxon>Intramacronucleata</taxon>
        <taxon>Oligohymenophorea</taxon>
        <taxon>Peniculida</taxon>
        <taxon>Parameciidae</taxon>
        <taxon>Paramecium</taxon>
    </lineage>
</organism>
<dbReference type="AlphaFoldDB" id="A0A8S1QJ25"/>
<gene>
    <name evidence="1" type="ORF">PSON_ATCC_30995.1.T1060082</name>
</gene>
<evidence type="ECO:0000313" key="2">
    <source>
        <dbReference type="Proteomes" id="UP000692954"/>
    </source>
</evidence>
<accession>A0A8S1QJ25</accession>
<evidence type="ECO:0000313" key="1">
    <source>
        <dbReference type="EMBL" id="CAD8114580.1"/>
    </source>
</evidence>
<sequence length="88" mass="10620">MRIYSIQQKILIQFILMNKLLFNQSLNKNLFMECYHLALFLHQQVQFPGAIYLEQSIIFKTPKFFEEQILPQILIKISNLFKKDQIQN</sequence>
<dbReference type="Proteomes" id="UP000692954">
    <property type="component" value="Unassembled WGS sequence"/>
</dbReference>
<keyword evidence="2" id="KW-1185">Reference proteome</keyword>
<comment type="caution">
    <text evidence="1">The sequence shown here is derived from an EMBL/GenBank/DDBJ whole genome shotgun (WGS) entry which is preliminary data.</text>
</comment>
<protein>
    <submittedName>
        <fullName evidence="1">Uncharacterized protein</fullName>
    </submittedName>
</protein>
<proteinExistence type="predicted"/>
<dbReference type="EMBL" id="CAJJDN010000106">
    <property type="protein sequence ID" value="CAD8114580.1"/>
    <property type="molecule type" value="Genomic_DNA"/>
</dbReference>
<name>A0A8S1QJ25_9CILI</name>